<comment type="caution">
    <text evidence="4">The sequence shown here is derived from an EMBL/GenBank/DDBJ whole genome shotgun (WGS) entry which is preliminary data.</text>
</comment>
<gene>
    <name evidence="4" type="ORF">C7459_104224</name>
</gene>
<dbReference type="OrthoDB" id="9791488at2"/>
<dbReference type="SUPFAM" id="SSF46955">
    <property type="entry name" value="Putative DNA-binding domain"/>
    <property type="match status" value="1"/>
</dbReference>
<dbReference type="SMART" id="SM00422">
    <property type="entry name" value="HTH_MERR"/>
    <property type="match status" value="1"/>
</dbReference>
<keyword evidence="1 4" id="KW-0238">DNA-binding</keyword>
<dbReference type="GO" id="GO:0003700">
    <property type="term" value="F:DNA-binding transcription factor activity"/>
    <property type="evidence" value="ECO:0007669"/>
    <property type="project" value="InterPro"/>
</dbReference>
<dbReference type="Gene3D" id="1.10.1660.10">
    <property type="match status" value="1"/>
</dbReference>
<dbReference type="Proteomes" id="UP000245634">
    <property type="component" value="Unassembled WGS sequence"/>
</dbReference>
<sequence>MEKSSQEPKYTVKDIAEITGLTKHTIRYYDDQNLIPFVSRDDRNIRLFSDHDLDWIKMVHSLRISGLPIKEVRHYIEMCLQGDETIPQRAELIAKQEKELEDKIHEYYTQLMHIKQKKAYYQSLTAEQQKDSWNPMHGSDCGNKYDMPPNIKAAR</sequence>
<proteinExistence type="predicted"/>
<dbReference type="PANTHER" id="PTHR30204:SF82">
    <property type="entry name" value="TRANSCRIPTIONAL REGULATOR, MERR FAMILY"/>
    <property type="match status" value="1"/>
</dbReference>
<dbReference type="EMBL" id="QGGL01000004">
    <property type="protein sequence ID" value="PWK15018.1"/>
    <property type="molecule type" value="Genomic_DNA"/>
</dbReference>
<evidence type="ECO:0000256" key="1">
    <source>
        <dbReference type="ARBA" id="ARBA00023125"/>
    </source>
</evidence>
<evidence type="ECO:0000313" key="4">
    <source>
        <dbReference type="EMBL" id="PWK15018.1"/>
    </source>
</evidence>
<accession>A0A316DBA8</accession>
<evidence type="ECO:0000259" key="3">
    <source>
        <dbReference type="PROSITE" id="PS50937"/>
    </source>
</evidence>
<dbReference type="InterPro" id="IPR009061">
    <property type="entry name" value="DNA-bd_dom_put_sf"/>
</dbReference>
<dbReference type="AlphaFoldDB" id="A0A316DBA8"/>
<dbReference type="PANTHER" id="PTHR30204">
    <property type="entry name" value="REDOX-CYCLING DRUG-SENSING TRANSCRIPTIONAL ACTIVATOR SOXR"/>
    <property type="match status" value="1"/>
</dbReference>
<keyword evidence="5" id="KW-1185">Reference proteome</keyword>
<dbReference type="Pfam" id="PF13411">
    <property type="entry name" value="MerR_1"/>
    <property type="match status" value="1"/>
</dbReference>
<dbReference type="CDD" id="cd01109">
    <property type="entry name" value="HTH_YyaN"/>
    <property type="match status" value="1"/>
</dbReference>
<dbReference type="InterPro" id="IPR000551">
    <property type="entry name" value="MerR-type_HTH_dom"/>
</dbReference>
<feature type="domain" description="HTH merR-type" evidence="3">
    <location>
        <begin position="9"/>
        <end position="78"/>
    </location>
</feature>
<protein>
    <submittedName>
        <fullName evidence="4">DNA-binding transcriptional MerR regulator</fullName>
    </submittedName>
</protein>
<dbReference type="GO" id="GO:0003677">
    <property type="term" value="F:DNA binding"/>
    <property type="evidence" value="ECO:0007669"/>
    <property type="project" value="UniProtKB-KW"/>
</dbReference>
<dbReference type="InterPro" id="IPR047057">
    <property type="entry name" value="MerR_fam"/>
</dbReference>
<evidence type="ECO:0000256" key="2">
    <source>
        <dbReference type="SAM" id="MobiDB-lite"/>
    </source>
</evidence>
<name>A0A316DBA8_9BACL</name>
<dbReference type="PROSITE" id="PS50937">
    <property type="entry name" value="HTH_MERR_2"/>
    <property type="match status" value="1"/>
</dbReference>
<dbReference type="RefSeq" id="WP_109687500.1">
    <property type="nucleotide sequence ID" value="NZ_QGGL01000004.1"/>
</dbReference>
<feature type="region of interest" description="Disordered" evidence="2">
    <location>
        <begin position="131"/>
        <end position="155"/>
    </location>
</feature>
<evidence type="ECO:0000313" key="5">
    <source>
        <dbReference type="Proteomes" id="UP000245634"/>
    </source>
</evidence>
<organism evidence="4 5">
    <name type="scientific">Tumebacillus permanentifrigoris</name>
    <dbReference type="NCBI Taxonomy" id="378543"/>
    <lineage>
        <taxon>Bacteria</taxon>
        <taxon>Bacillati</taxon>
        <taxon>Bacillota</taxon>
        <taxon>Bacilli</taxon>
        <taxon>Bacillales</taxon>
        <taxon>Alicyclobacillaceae</taxon>
        <taxon>Tumebacillus</taxon>
    </lineage>
</organism>
<reference evidence="4 5" key="1">
    <citation type="submission" date="2018-05" db="EMBL/GenBank/DDBJ databases">
        <title>Genomic Encyclopedia of Type Strains, Phase IV (KMG-IV): sequencing the most valuable type-strain genomes for metagenomic binning, comparative biology and taxonomic classification.</title>
        <authorList>
            <person name="Goeker M."/>
        </authorList>
    </citation>
    <scope>NUCLEOTIDE SEQUENCE [LARGE SCALE GENOMIC DNA]</scope>
    <source>
        <strain evidence="4 5">DSM 18773</strain>
    </source>
</reference>